<name>A0A4Z2DZD9_9TELE</name>
<comment type="caution">
    <text evidence="2">The sequence shown here is derived from an EMBL/GenBank/DDBJ whole genome shotgun (WGS) entry which is preliminary data.</text>
</comment>
<keyword evidence="3" id="KW-1185">Reference proteome</keyword>
<evidence type="ECO:0000259" key="1">
    <source>
        <dbReference type="Pfam" id="PF10545"/>
    </source>
</evidence>
<organism evidence="2 3">
    <name type="scientific">Liparis tanakae</name>
    <name type="common">Tanaka's snailfish</name>
    <dbReference type="NCBI Taxonomy" id="230148"/>
    <lineage>
        <taxon>Eukaryota</taxon>
        <taxon>Metazoa</taxon>
        <taxon>Chordata</taxon>
        <taxon>Craniata</taxon>
        <taxon>Vertebrata</taxon>
        <taxon>Euteleostomi</taxon>
        <taxon>Actinopterygii</taxon>
        <taxon>Neopterygii</taxon>
        <taxon>Teleostei</taxon>
        <taxon>Neoteleostei</taxon>
        <taxon>Acanthomorphata</taxon>
        <taxon>Eupercaria</taxon>
        <taxon>Perciformes</taxon>
        <taxon>Cottioidei</taxon>
        <taxon>Cottales</taxon>
        <taxon>Liparidae</taxon>
        <taxon>Liparis</taxon>
    </lineage>
</organism>
<proteinExistence type="predicted"/>
<dbReference type="Proteomes" id="UP000314294">
    <property type="component" value="Unassembled WGS sequence"/>
</dbReference>
<dbReference type="OrthoDB" id="8190343at2759"/>
<dbReference type="EMBL" id="SRLO01025308">
    <property type="protein sequence ID" value="TNN21894.1"/>
    <property type="molecule type" value="Genomic_DNA"/>
</dbReference>
<sequence>MLWNKKTMNYRKPDMKNAAWQNQAESLSREVSHLQGWFKGMRDNFARLDKMPKSRSAQRIFTER</sequence>
<evidence type="ECO:0000313" key="3">
    <source>
        <dbReference type="Proteomes" id="UP000314294"/>
    </source>
</evidence>
<reference evidence="2 3" key="1">
    <citation type="submission" date="2019-03" db="EMBL/GenBank/DDBJ databases">
        <title>First draft genome of Liparis tanakae, snailfish: a comprehensive survey of snailfish specific genes.</title>
        <authorList>
            <person name="Kim W."/>
            <person name="Song I."/>
            <person name="Jeong J.-H."/>
            <person name="Kim D."/>
            <person name="Kim S."/>
            <person name="Ryu S."/>
            <person name="Song J.Y."/>
            <person name="Lee S.K."/>
        </authorList>
    </citation>
    <scope>NUCLEOTIDE SEQUENCE [LARGE SCALE GENOMIC DNA]</scope>
    <source>
        <tissue evidence="2">Muscle</tissue>
    </source>
</reference>
<dbReference type="AlphaFoldDB" id="A0A4Z2DZD9"/>
<dbReference type="InterPro" id="IPR006578">
    <property type="entry name" value="MADF-dom"/>
</dbReference>
<dbReference type="Pfam" id="PF10545">
    <property type="entry name" value="MADF_DNA_bdg"/>
    <property type="match status" value="1"/>
</dbReference>
<accession>A0A4Z2DZD9</accession>
<feature type="domain" description="MADF" evidence="1">
    <location>
        <begin position="1"/>
        <end position="49"/>
    </location>
</feature>
<protein>
    <recommendedName>
        <fullName evidence="1">MADF domain-containing protein</fullName>
    </recommendedName>
</protein>
<gene>
    <name evidence="2" type="ORF">EYF80_067994</name>
</gene>
<evidence type="ECO:0000313" key="2">
    <source>
        <dbReference type="EMBL" id="TNN21894.1"/>
    </source>
</evidence>